<dbReference type="InterPro" id="IPR036779">
    <property type="entry name" value="LysM_dom_sf"/>
</dbReference>
<keyword evidence="10" id="KW-0119">Carbohydrate metabolism</keyword>
<keyword evidence="18" id="KW-1185">Reference proteome</keyword>
<dbReference type="PROSITE" id="PS51782">
    <property type="entry name" value="LYSM"/>
    <property type="match status" value="2"/>
</dbReference>
<feature type="domain" description="LysM" evidence="15">
    <location>
        <begin position="319"/>
        <end position="364"/>
    </location>
</feature>
<organism evidence="17 18">
    <name type="scientific">Trichoderma lentiforme</name>
    <dbReference type="NCBI Taxonomy" id="1567552"/>
    <lineage>
        <taxon>Eukaryota</taxon>
        <taxon>Fungi</taxon>
        <taxon>Dikarya</taxon>
        <taxon>Ascomycota</taxon>
        <taxon>Pezizomycotina</taxon>
        <taxon>Sordariomycetes</taxon>
        <taxon>Hypocreomycetidae</taxon>
        <taxon>Hypocreales</taxon>
        <taxon>Hypocreaceae</taxon>
        <taxon>Trichoderma</taxon>
    </lineage>
</organism>
<dbReference type="GO" id="GO:0008061">
    <property type="term" value="F:chitin binding"/>
    <property type="evidence" value="ECO:0007669"/>
    <property type="project" value="UniProtKB-KW"/>
</dbReference>
<dbReference type="InterPro" id="IPR001223">
    <property type="entry name" value="Glyco_hydro18_cat"/>
</dbReference>
<dbReference type="CDD" id="cd00118">
    <property type="entry name" value="LysM"/>
    <property type="match status" value="1"/>
</dbReference>
<dbReference type="Gene3D" id="3.10.50.10">
    <property type="match status" value="1"/>
</dbReference>
<gene>
    <name evidence="17" type="ORF">CFAM422_010429</name>
</gene>
<keyword evidence="12" id="KW-0624">Polysaccharide degradation</keyword>
<dbReference type="Pfam" id="PF00704">
    <property type="entry name" value="Glyco_hydro_18"/>
    <property type="match status" value="1"/>
</dbReference>
<comment type="catalytic activity">
    <reaction evidence="1">
        <text>Random endo-hydrolysis of N-acetyl-beta-D-glucosaminide (1-&gt;4)-beta-linkages in chitin and chitodextrins.</text>
        <dbReference type="EC" id="3.2.1.14"/>
    </reaction>
</comment>
<evidence type="ECO:0000313" key="18">
    <source>
        <dbReference type="Proteomes" id="UP000801864"/>
    </source>
</evidence>
<dbReference type="SMART" id="SM00636">
    <property type="entry name" value="Glyco_18"/>
    <property type="match status" value="1"/>
</dbReference>
<comment type="caution">
    <text evidence="17">The sequence shown here is derived from an EMBL/GenBank/DDBJ whole genome shotgun (WGS) entry which is preliminary data.</text>
</comment>
<evidence type="ECO:0000256" key="12">
    <source>
        <dbReference type="ARBA" id="ARBA00023326"/>
    </source>
</evidence>
<evidence type="ECO:0000313" key="17">
    <source>
        <dbReference type="EMBL" id="KAF3063075.1"/>
    </source>
</evidence>
<dbReference type="Pfam" id="PF14856">
    <property type="entry name" value="Hce2"/>
    <property type="match status" value="1"/>
</dbReference>
<feature type="domain" description="GH18" evidence="16">
    <location>
        <begin position="526"/>
        <end position="893"/>
    </location>
</feature>
<comment type="similarity">
    <text evidence="13">Belongs to the secreted LysM effector family.</text>
</comment>
<evidence type="ECO:0000256" key="7">
    <source>
        <dbReference type="ARBA" id="ARBA00022801"/>
    </source>
</evidence>
<keyword evidence="11 14" id="KW-0326">Glycosidase</keyword>
<evidence type="ECO:0000256" key="5">
    <source>
        <dbReference type="ARBA" id="ARBA00022525"/>
    </source>
</evidence>
<dbReference type="InterPro" id="IPR053214">
    <property type="entry name" value="LysM12-like"/>
</dbReference>
<keyword evidence="7 14" id="KW-0378">Hydrolase</keyword>
<dbReference type="SUPFAM" id="SSF54106">
    <property type="entry name" value="LysM domain"/>
    <property type="match status" value="2"/>
</dbReference>
<keyword evidence="5" id="KW-0964">Secreted</keyword>
<evidence type="ECO:0000256" key="2">
    <source>
        <dbReference type="ARBA" id="ARBA00004613"/>
    </source>
</evidence>
<dbReference type="Pfam" id="PF01476">
    <property type="entry name" value="LysM"/>
    <property type="match status" value="2"/>
</dbReference>
<dbReference type="CDD" id="cd00035">
    <property type="entry name" value="ChtBD1"/>
    <property type="match status" value="1"/>
</dbReference>
<evidence type="ECO:0000256" key="9">
    <source>
        <dbReference type="ARBA" id="ARBA00023026"/>
    </source>
</evidence>
<keyword evidence="8" id="KW-0146">Chitin degradation</keyword>
<evidence type="ECO:0000259" key="15">
    <source>
        <dbReference type="PROSITE" id="PS51782"/>
    </source>
</evidence>
<keyword evidence="6" id="KW-0147">Chitin-binding</keyword>
<evidence type="ECO:0000256" key="1">
    <source>
        <dbReference type="ARBA" id="ARBA00000822"/>
    </source>
</evidence>
<dbReference type="GO" id="GO:0005576">
    <property type="term" value="C:extracellular region"/>
    <property type="evidence" value="ECO:0007669"/>
    <property type="project" value="UniProtKB-SubCell"/>
</dbReference>
<dbReference type="GO" id="GO:0008843">
    <property type="term" value="F:endochitinase activity"/>
    <property type="evidence" value="ECO:0007669"/>
    <property type="project" value="UniProtKB-EC"/>
</dbReference>
<proteinExistence type="inferred from homology"/>
<accession>A0A9P4X8H9</accession>
<dbReference type="SMART" id="SM00257">
    <property type="entry name" value="LysM"/>
    <property type="match status" value="2"/>
</dbReference>
<evidence type="ECO:0000256" key="11">
    <source>
        <dbReference type="ARBA" id="ARBA00023295"/>
    </source>
</evidence>
<dbReference type="PROSITE" id="PS51910">
    <property type="entry name" value="GH18_2"/>
    <property type="match status" value="1"/>
</dbReference>
<dbReference type="InterPro" id="IPR029070">
    <property type="entry name" value="Chitinase_insertion_sf"/>
</dbReference>
<dbReference type="SUPFAM" id="SSF54556">
    <property type="entry name" value="Chitinase insertion domain"/>
    <property type="match status" value="1"/>
</dbReference>
<dbReference type="PANTHER" id="PTHR47700">
    <property type="entry name" value="V CHITINASE, PUTATIVE (AFU_ORTHOLOGUE AFUA_6G13720)-RELATED"/>
    <property type="match status" value="1"/>
</dbReference>
<comment type="subcellular location">
    <subcellularLocation>
        <location evidence="2">Secreted</location>
    </subcellularLocation>
</comment>
<dbReference type="Proteomes" id="UP000801864">
    <property type="component" value="Unassembled WGS sequence"/>
</dbReference>
<dbReference type="EC" id="3.2.1.14" evidence="4"/>
<evidence type="ECO:0000256" key="6">
    <source>
        <dbReference type="ARBA" id="ARBA00022669"/>
    </source>
</evidence>
<dbReference type="CDD" id="cd02878">
    <property type="entry name" value="GH18_zymocin_alpha"/>
    <property type="match status" value="1"/>
</dbReference>
<reference evidence="17 18" key="1">
    <citation type="submission" date="2018-06" db="EMBL/GenBank/DDBJ databases">
        <title>Genome analysis of cellulolytic fungus Trichoderma lentiforme CFAM-422.</title>
        <authorList>
            <person name="Steindorff A.S."/>
            <person name="Formighieri E.F."/>
            <person name="Midorikawa G.E.O."/>
            <person name="Tamietti M.S."/>
            <person name="Ramos E.Z."/>
            <person name="Silva A.S."/>
            <person name="Bon E.P.S."/>
            <person name="Mendes T.D."/>
            <person name="Damaso M.C.T."/>
            <person name="Favaro L.C.L."/>
        </authorList>
    </citation>
    <scope>NUCLEOTIDE SEQUENCE [LARGE SCALE GENOMIC DNA]</scope>
    <source>
        <strain evidence="17 18">CFAM-422</strain>
    </source>
</reference>
<dbReference type="InterPro" id="IPR001579">
    <property type="entry name" value="Glyco_hydro_18_chit_AS"/>
</dbReference>
<dbReference type="PANTHER" id="PTHR47700:SF1">
    <property type="entry name" value="CHITINASE"/>
    <property type="match status" value="1"/>
</dbReference>
<dbReference type="EMBL" id="QLNT01000020">
    <property type="protein sequence ID" value="KAF3063075.1"/>
    <property type="molecule type" value="Genomic_DNA"/>
</dbReference>
<name>A0A9P4X8H9_9HYPO</name>
<evidence type="ECO:0000256" key="3">
    <source>
        <dbReference type="ARBA" id="ARBA00008682"/>
    </source>
</evidence>
<comment type="similarity">
    <text evidence="3">Belongs to the glycosyl hydrolase 18 family. Chitinase class V subfamily.</text>
</comment>
<dbReference type="GO" id="GO:0000272">
    <property type="term" value="P:polysaccharide catabolic process"/>
    <property type="evidence" value="ECO:0007669"/>
    <property type="project" value="UniProtKB-KW"/>
</dbReference>
<evidence type="ECO:0000256" key="13">
    <source>
        <dbReference type="ARBA" id="ARBA00044955"/>
    </source>
</evidence>
<evidence type="ECO:0000256" key="14">
    <source>
        <dbReference type="RuleBase" id="RU000489"/>
    </source>
</evidence>
<dbReference type="Gene3D" id="3.10.350.10">
    <property type="entry name" value="LysM domain"/>
    <property type="match status" value="2"/>
</dbReference>
<evidence type="ECO:0000256" key="10">
    <source>
        <dbReference type="ARBA" id="ARBA00023277"/>
    </source>
</evidence>
<protein>
    <recommendedName>
        <fullName evidence="4">chitinase</fullName>
        <ecNumber evidence="4">3.2.1.14</ecNumber>
    </recommendedName>
</protein>
<dbReference type="InterPro" id="IPR029226">
    <property type="entry name" value="Ecp2-like"/>
</dbReference>
<keyword evidence="9" id="KW-0843">Virulence</keyword>
<dbReference type="InterPro" id="IPR017853">
    <property type="entry name" value="GH"/>
</dbReference>
<feature type="domain" description="LysM" evidence="15">
    <location>
        <begin position="383"/>
        <end position="432"/>
    </location>
</feature>
<evidence type="ECO:0000259" key="16">
    <source>
        <dbReference type="PROSITE" id="PS51910"/>
    </source>
</evidence>
<evidence type="ECO:0000256" key="4">
    <source>
        <dbReference type="ARBA" id="ARBA00012729"/>
    </source>
</evidence>
<dbReference type="GO" id="GO:0006032">
    <property type="term" value="P:chitin catabolic process"/>
    <property type="evidence" value="ECO:0007669"/>
    <property type="project" value="UniProtKB-KW"/>
</dbReference>
<dbReference type="InterPro" id="IPR018392">
    <property type="entry name" value="LysM"/>
</dbReference>
<dbReference type="SUPFAM" id="SSF51445">
    <property type="entry name" value="(Trans)glycosidases"/>
    <property type="match status" value="1"/>
</dbReference>
<evidence type="ECO:0000256" key="8">
    <source>
        <dbReference type="ARBA" id="ARBA00023024"/>
    </source>
</evidence>
<dbReference type="InterPro" id="IPR011583">
    <property type="entry name" value="Chitinase_II/V-like_cat"/>
</dbReference>
<dbReference type="Gene3D" id="3.20.20.80">
    <property type="entry name" value="Glycosidases"/>
    <property type="match status" value="1"/>
</dbReference>
<dbReference type="PROSITE" id="PS01095">
    <property type="entry name" value="GH18_1"/>
    <property type="match status" value="1"/>
</dbReference>
<sequence>MPLSNSSAWPRPRDTFLAFLYMTLASLSFFVGTSSAITTPLRLPASPGYQGRSSACPARCAVTGPNPANWSLYRNFNQFALCQESIFYSFSFLDPVDDADEVHRIYACASFGPDWANLPANTSSLSSQSAKAPVLVNGTYEIGSWPSAPGSIVSTSLATITTQIRHYLSNGFGATDHPTILFASFGSTSVGLYIGQGLQNRGIGNIALAYLENSIATSSAGHSAQVAMQFCQPGQTSHHIFGLIATGNGTFAAVQDALKSWSKAECLTFPVVQNATGTIPLVMPLFTPSTNITSNNSSLTHGNAASVGHRALTPRANCTTIQVVYGDGCGSLAQRCGITSAQFTQYNPASNECSSLQPGEHVCCSAGTLPNYAPPPQADGTCATYTIQPNDDCSTIAATYSLTVTELGNFNNNTWAWGGCNRPLFPNNIICLSKGNPPMPAPVSNALCGPQVSGTPTPPSGTNISTLNPCPLNACCDVWGQSQCGTTADFCTNTGTGAPGTAAKGTNGCISNCGTNIVLSSPPATFRSIGFYEGYNLQRSCLFQDVSQINVDAYTHIYFAFGVLTPSYVVQIPNDTTLYEFNEFRRIVGAKRILSIGGWDFSTNPSTYNIFREGVTAANRLTMATNIANFINDNDLDGVNIDWEYPGAPDIPGIPPASTSDGTNYLAFLAILRNLLPSKEITIAAPASYWYLQGFPIEKMAPLLDYIIYMTYDLHGQWDSQNAWSQLGCPTGNCLRTDVNLTETIGALVMITKAGVPSNKVVVGTTSYGRSFAMAEAGCYGPDCTFLGSADDSQAAPGICTQTAGYISNAEIQEILANSSRVNQNFIDPTSNTNILVYDDIQWVGWMSNGIKASRASLYKGLAMGGTTDWATDLQEYNDPPYTVSNWGILISDVLLGTDPSEEGTRHGNWTKLTCSDPAVQGALFMGCSQRWSQLDCNDAWSDAIAVWNQYDYNRTTFSLSVMNTFHGSEEIDCGRISPSNCQQTETCDHIQGTGDNGGSGVAGYLVYNSFVIINEIYSQFYAAISYASSNYIDNALTDFENTFAPVPPEEDPEWELILTNLVGLGLTAIAAPFFDGVFGALPALEALGEAAADTVKDITYATLAFGAAIITITLDDGGEMFFTAVYALFWIDIDESNWLIKFICRTHWSARSQSSFSETMGGAIVGWTTIVENQLAALFNGSEASIALLGTLIGNGNLIECDGSSPLQNDPFDNSTYQSLEKYVERALFGFAIPAIWTVSGAAAFVVDSGYPCGTVNPLGQYMSNDTAEATYSCYNGNLYYLVSAAGDYHGCTGEDIALTVDTVDPPPPPCTDSLFTAPTGLDSLGSKWGGITLSDLIAGSVRTYVANGNTNGAPAANPADSQTLQDLANQDITTPGYITLPVCSPQVAWASWTNPSQSNATAPGYPCNPLQGVTKCSSYTYVDQTSSASPTVSDCQTIIKNIQGTSGSWNTGIGSQRDIASFGSCHFGVDNSGVTGDVTYQTGSQDIVNIITQSIALYGGGGQVGAKGYMECAGDAGSQYVEWGLY</sequence>